<dbReference type="InterPro" id="IPR045190">
    <property type="entry name" value="MCCB/AccD1-like"/>
</dbReference>
<evidence type="ECO:0000256" key="1">
    <source>
        <dbReference type="ARBA" id="ARBA00006102"/>
    </source>
</evidence>
<sequence>MREVVARIVDGSRFHEFKQLYGETLVCGFASIYGHPVGVIGNNGVLYSEAALKGSHFIQLCAARKIPLLFLQNITGFMIGKDAEAGGIAKNGAKMVTAFLYMWPNARISVMGGPQAATVLSLVAKEKAEEWKALDCGG</sequence>
<name>A0A9P0I6S5_SPOLI</name>
<dbReference type="Gene3D" id="3.90.226.10">
    <property type="entry name" value="2-enoyl-CoA Hydratase, Chain A, domain 1"/>
    <property type="match status" value="2"/>
</dbReference>
<protein>
    <recommendedName>
        <fullName evidence="2">CoA carboxyltransferase C-terminal domain-containing protein</fullName>
    </recommendedName>
</protein>
<dbReference type="EMBL" id="LR824551">
    <property type="protein sequence ID" value="CAH1640440.1"/>
    <property type="molecule type" value="Genomic_DNA"/>
</dbReference>
<gene>
    <name evidence="3" type="ORF">SPLIT_LOCUS5796</name>
</gene>
<dbReference type="Proteomes" id="UP001153321">
    <property type="component" value="Chromosome 20"/>
</dbReference>
<evidence type="ECO:0000313" key="4">
    <source>
        <dbReference type="Proteomes" id="UP001153321"/>
    </source>
</evidence>
<dbReference type="InterPro" id="IPR011763">
    <property type="entry name" value="COA_CT_C"/>
</dbReference>
<dbReference type="GO" id="GO:0006552">
    <property type="term" value="P:L-leucine catabolic process"/>
    <property type="evidence" value="ECO:0007669"/>
    <property type="project" value="TreeGrafter"/>
</dbReference>
<dbReference type="PROSITE" id="PS50989">
    <property type="entry name" value="COA_CT_CTER"/>
    <property type="match status" value="1"/>
</dbReference>
<proteinExistence type="inferred from homology"/>
<dbReference type="GO" id="GO:0004485">
    <property type="term" value="F:methylcrotonoyl-CoA carboxylase activity"/>
    <property type="evidence" value="ECO:0007669"/>
    <property type="project" value="TreeGrafter"/>
</dbReference>
<feature type="domain" description="CoA carboxyltransferase C-terminal" evidence="2">
    <location>
        <begin position="1"/>
        <end position="138"/>
    </location>
</feature>
<keyword evidence="4" id="KW-1185">Reference proteome</keyword>
<dbReference type="InterPro" id="IPR034733">
    <property type="entry name" value="AcCoA_carboxyl_beta"/>
</dbReference>
<dbReference type="GO" id="GO:1905202">
    <property type="term" value="C:methylcrotonoyl-CoA carboxylase complex"/>
    <property type="evidence" value="ECO:0007669"/>
    <property type="project" value="TreeGrafter"/>
</dbReference>
<dbReference type="InterPro" id="IPR029045">
    <property type="entry name" value="ClpP/crotonase-like_dom_sf"/>
</dbReference>
<evidence type="ECO:0000313" key="3">
    <source>
        <dbReference type="EMBL" id="CAH1640440.1"/>
    </source>
</evidence>
<dbReference type="PANTHER" id="PTHR22855">
    <property type="entry name" value="ACETYL, PROPIONYL, PYRUVATE, AND GLUTACONYL CARBOXYLASE-RELATED"/>
    <property type="match status" value="1"/>
</dbReference>
<reference evidence="3" key="1">
    <citation type="submission" date="2022-02" db="EMBL/GenBank/DDBJ databases">
        <authorList>
            <person name="King R."/>
        </authorList>
    </citation>
    <scope>NUCLEOTIDE SEQUENCE</scope>
</reference>
<dbReference type="AlphaFoldDB" id="A0A9P0I6S5"/>
<dbReference type="SUPFAM" id="SSF52096">
    <property type="entry name" value="ClpP/crotonase"/>
    <property type="match status" value="1"/>
</dbReference>
<organism evidence="3 4">
    <name type="scientific">Spodoptera littoralis</name>
    <name type="common">Egyptian cotton leafworm</name>
    <dbReference type="NCBI Taxonomy" id="7109"/>
    <lineage>
        <taxon>Eukaryota</taxon>
        <taxon>Metazoa</taxon>
        <taxon>Ecdysozoa</taxon>
        <taxon>Arthropoda</taxon>
        <taxon>Hexapoda</taxon>
        <taxon>Insecta</taxon>
        <taxon>Pterygota</taxon>
        <taxon>Neoptera</taxon>
        <taxon>Endopterygota</taxon>
        <taxon>Lepidoptera</taxon>
        <taxon>Glossata</taxon>
        <taxon>Ditrysia</taxon>
        <taxon>Noctuoidea</taxon>
        <taxon>Noctuidae</taxon>
        <taxon>Amphipyrinae</taxon>
        <taxon>Spodoptera</taxon>
    </lineage>
</organism>
<accession>A0A9P0I6S5</accession>
<evidence type="ECO:0000259" key="2">
    <source>
        <dbReference type="PROSITE" id="PS50989"/>
    </source>
</evidence>
<dbReference type="Pfam" id="PF01039">
    <property type="entry name" value="Carboxyl_trans"/>
    <property type="match status" value="1"/>
</dbReference>
<dbReference type="GO" id="GO:0005739">
    <property type="term" value="C:mitochondrion"/>
    <property type="evidence" value="ECO:0007669"/>
    <property type="project" value="TreeGrafter"/>
</dbReference>
<comment type="similarity">
    <text evidence="1">Belongs to the AccD/PCCB family.</text>
</comment>
<dbReference type="PANTHER" id="PTHR22855:SF13">
    <property type="entry name" value="METHYLCROTONOYL-COA CARBOXYLASE BETA CHAIN, MITOCHONDRIAL"/>
    <property type="match status" value="1"/>
</dbReference>